<gene>
    <name evidence="11" type="ordered locus">bpr_I1067</name>
</gene>
<evidence type="ECO:0000313" key="12">
    <source>
        <dbReference type="Proteomes" id="UP000001299"/>
    </source>
</evidence>
<dbReference type="AlphaFoldDB" id="E0S1Y3"/>
<keyword evidence="5" id="KW-0227">DNA damage</keyword>
<keyword evidence="12" id="KW-1185">Reference proteome</keyword>
<dbReference type="GO" id="GO:0004519">
    <property type="term" value="F:endonuclease activity"/>
    <property type="evidence" value="ECO:0007669"/>
    <property type="project" value="UniProtKB-KW"/>
</dbReference>
<name>E0S1Y3_BUTPB</name>
<evidence type="ECO:0000259" key="10">
    <source>
        <dbReference type="Pfam" id="PF03372"/>
    </source>
</evidence>
<evidence type="ECO:0000256" key="2">
    <source>
        <dbReference type="ARBA" id="ARBA00001946"/>
    </source>
</evidence>
<dbReference type="PANTHER" id="PTHR15822:SF4">
    <property type="entry name" value="TYROSYL-DNA PHOSPHODIESTERASE 2"/>
    <property type="match status" value="1"/>
</dbReference>
<dbReference type="Gene3D" id="3.60.10.10">
    <property type="entry name" value="Endonuclease/exonuclease/phosphatase"/>
    <property type="match status" value="1"/>
</dbReference>
<evidence type="ECO:0000256" key="8">
    <source>
        <dbReference type="ARBA" id="ARBA00023204"/>
    </source>
</evidence>
<comment type="cofactor">
    <cofactor evidence="1">
        <name>Mn(2+)</name>
        <dbReference type="ChEBI" id="CHEBI:29035"/>
    </cofactor>
</comment>
<feature type="transmembrane region" description="Helical" evidence="9">
    <location>
        <begin position="7"/>
        <end position="28"/>
    </location>
</feature>
<dbReference type="InterPro" id="IPR051547">
    <property type="entry name" value="TDP2-like"/>
</dbReference>
<keyword evidence="9" id="KW-0812">Transmembrane</keyword>
<evidence type="ECO:0000313" key="11">
    <source>
        <dbReference type="EMBL" id="ADL33808.1"/>
    </source>
</evidence>
<dbReference type="EMBL" id="CP001810">
    <property type="protein sequence ID" value="ADL33808.1"/>
    <property type="molecule type" value="Genomic_DNA"/>
</dbReference>
<dbReference type="SUPFAM" id="SSF56219">
    <property type="entry name" value="DNase I-like"/>
    <property type="match status" value="1"/>
</dbReference>
<keyword evidence="9" id="KW-0472">Membrane</keyword>
<dbReference type="KEGG" id="bpb:bpr_I1067"/>
<dbReference type="eggNOG" id="COG3568">
    <property type="taxonomic scope" value="Bacteria"/>
</dbReference>
<dbReference type="STRING" id="515622.bpr_I1067"/>
<dbReference type="InterPro" id="IPR036691">
    <property type="entry name" value="Endo/exonu/phosph_ase_sf"/>
</dbReference>
<dbReference type="GO" id="GO:0046872">
    <property type="term" value="F:metal ion binding"/>
    <property type="evidence" value="ECO:0007669"/>
    <property type="project" value="UniProtKB-KW"/>
</dbReference>
<keyword evidence="9" id="KW-1133">Transmembrane helix</keyword>
<dbReference type="RefSeq" id="WP_013280464.1">
    <property type="nucleotide sequence ID" value="NC_014387.1"/>
</dbReference>
<evidence type="ECO:0000256" key="4">
    <source>
        <dbReference type="ARBA" id="ARBA00022723"/>
    </source>
</evidence>
<evidence type="ECO:0000256" key="7">
    <source>
        <dbReference type="ARBA" id="ARBA00022842"/>
    </source>
</evidence>
<evidence type="ECO:0000256" key="9">
    <source>
        <dbReference type="SAM" id="Phobius"/>
    </source>
</evidence>
<dbReference type="GO" id="GO:0006281">
    <property type="term" value="P:DNA repair"/>
    <property type="evidence" value="ECO:0007669"/>
    <property type="project" value="UniProtKB-KW"/>
</dbReference>
<evidence type="ECO:0000256" key="5">
    <source>
        <dbReference type="ARBA" id="ARBA00022763"/>
    </source>
</evidence>
<keyword evidence="7" id="KW-0460">Magnesium</keyword>
<evidence type="ECO:0000256" key="6">
    <source>
        <dbReference type="ARBA" id="ARBA00022801"/>
    </source>
</evidence>
<comment type="cofactor">
    <cofactor evidence="2">
        <name>Mg(2+)</name>
        <dbReference type="ChEBI" id="CHEBI:18420"/>
    </cofactor>
</comment>
<dbReference type="HOGENOM" id="CLU_065532_0_0_9"/>
<keyword evidence="4" id="KW-0479">Metal-binding</keyword>
<accession>E0S1Y3</accession>
<dbReference type="Pfam" id="PF03372">
    <property type="entry name" value="Exo_endo_phos"/>
    <property type="match status" value="1"/>
</dbReference>
<reference evidence="11 12" key="1">
    <citation type="journal article" date="2010" name="PLoS ONE">
        <title>The glycobiome of the rumen bacterium Butyrivibrio proteoclasticus B316(T) highlights adaptation to a polysaccharide-rich environment.</title>
        <authorList>
            <person name="Kelly W.J."/>
            <person name="Leahy S.C."/>
            <person name="Altermann E."/>
            <person name="Yeoman C.J."/>
            <person name="Dunne J.C."/>
            <person name="Kong Z."/>
            <person name="Pacheco D.M."/>
            <person name="Li D."/>
            <person name="Noel S.J."/>
            <person name="Moon C.D."/>
            <person name="Cookson A.L."/>
            <person name="Attwood G.T."/>
        </authorList>
    </citation>
    <scope>NUCLEOTIDE SEQUENCE [LARGE SCALE GENOMIC DNA]</scope>
    <source>
        <strain evidence="12">ATCC 51982 / DSM 14932 / B316</strain>
    </source>
</reference>
<dbReference type="GO" id="GO:0004527">
    <property type="term" value="F:exonuclease activity"/>
    <property type="evidence" value="ECO:0007669"/>
    <property type="project" value="UniProtKB-KW"/>
</dbReference>
<dbReference type="Proteomes" id="UP000001299">
    <property type="component" value="Chromosome 1"/>
</dbReference>
<organism evidence="11 12">
    <name type="scientific">Butyrivibrio proteoclasticus (strain ATCC 51982 / DSM 14932 / B316)</name>
    <name type="common">Clostridium proteoclasticum</name>
    <dbReference type="NCBI Taxonomy" id="515622"/>
    <lineage>
        <taxon>Bacteria</taxon>
        <taxon>Bacillati</taxon>
        <taxon>Bacillota</taxon>
        <taxon>Clostridia</taxon>
        <taxon>Lachnospirales</taxon>
        <taxon>Lachnospiraceae</taxon>
        <taxon>Butyrivibrio</taxon>
    </lineage>
</organism>
<keyword evidence="8" id="KW-0234">DNA repair</keyword>
<keyword evidence="6" id="KW-0378">Hydrolase</keyword>
<dbReference type="InterPro" id="IPR005135">
    <property type="entry name" value="Endo/exonuclease/phosphatase"/>
</dbReference>
<dbReference type="PANTHER" id="PTHR15822">
    <property type="entry name" value="TRAF AND TNF RECEPTOR-ASSOCIATED PROTEIN"/>
    <property type="match status" value="1"/>
</dbReference>
<keyword evidence="11" id="KW-0269">Exonuclease</keyword>
<sequence length="362" mass="40792">MKKILKILGAVLLVAVFVVVTLVAYLTIDEYKPEAVEQVEIIGTAGNPTVTGKEYTFATWNIGYGALGDNADFFMDGGKMVYSADESRVRENLSEIAKRVDAINPDFLVMQELDRNSSRSYFIDELERLKSEGESDVFKYQSSFAPNFNVSFVPLPVPPIGRVLAGETTYSSHETSLAERVALPCPFKWPLRTFNLKRCLLVTRYPVEESDRELVIINLHLEAYDSGEGKIAQTNMLKELMDNEVAKGNYIIVAGDFNQTFSNIDLSKYPVLEGKWEAGIINTEDFSSTFSFLYDDTYPTCRSLDRVLIDAEDKSPESFQYYMLDGCIVSDNIQVNHVETINTEFKCSDHNPVVVKFVLKSE</sequence>
<keyword evidence="11" id="KW-0255">Endonuclease</keyword>
<proteinExistence type="predicted"/>
<evidence type="ECO:0000256" key="1">
    <source>
        <dbReference type="ARBA" id="ARBA00001936"/>
    </source>
</evidence>
<keyword evidence="3" id="KW-0540">Nuclease</keyword>
<protein>
    <submittedName>
        <fullName evidence="11">Endonuclease/exonuclease/phosphatase family protein</fullName>
    </submittedName>
</protein>
<evidence type="ECO:0000256" key="3">
    <source>
        <dbReference type="ARBA" id="ARBA00022722"/>
    </source>
</evidence>
<feature type="domain" description="Endonuclease/exonuclease/phosphatase" evidence="10">
    <location>
        <begin position="58"/>
        <end position="350"/>
    </location>
</feature>